<reference evidence="1 2" key="1">
    <citation type="journal article" date="2020" name="Biotechnol. Biofuels">
        <title>New insights from the biogas microbiome by comprehensive genome-resolved metagenomics of nearly 1600 species originating from multiple anaerobic digesters.</title>
        <authorList>
            <person name="Campanaro S."/>
            <person name="Treu L."/>
            <person name="Rodriguez-R L.M."/>
            <person name="Kovalovszki A."/>
            <person name="Ziels R.M."/>
            <person name="Maus I."/>
            <person name="Zhu X."/>
            <person name="Kougias P.G."/>
            <person name="Basile A."/>
            <person name="Luo G."/>
            <person name="Schluter A."/>
            <person name="Konstantinidis K.T."/>
            <person name="Angelidaki I."/>
        </authorList>
    </citation>
    <scope>NUCLEOTIDE SEQUENCE [LARGE SCALE GENOMIC DNA]</scope>
    <source>
        <strain evidence="1">AS22ysBPME_46</strain>
    </source>
</reference>
<protein>
    <submittedName>
        <fullName evidence="1">Uncharacterized protein</fullName>
    </submittedName>
</protein>
<accession>A0A7K4ARW9</accession>
<evidence type="ECO:0000313" key="2">
    <source>
        <dbReference type="Proteomes" id="UP000585579"/>
    </source>
</evidence>
<dbReference type="RefSeq" id="WP_167829549.1">
    <property type="nucleotide sequence ID" value="NZ_CP032683.1"/>
</dbReference>
<dbReference type="EMBL" id="JAAYQL010000006">
    <property type="protein sequence ID" value="NLK31461.1"/>
    <property type="molecule type" value="Genomic_DNA"/>
</dbReference>
<dbReference type="Proteomes" id="UP000585579">
    <property type="component" value="Unassembled WGS sequence"/>
</dbReference>
<sequence length="50" mass="5728">MTGEYIITGRIRDKDNNPVEGYTVEAYDNDPDLFGFNDDLLGKTKFDIKL</sequence>
<organism evidence="1 2">
    <name type="scientific">Methanosarcina flavescens</name>
    <dbReference type="NCBI Taxonomy" id="1715806"/>
    <lineage>
        <taxon>Archaea</taxon>
        <taxon>Methanobacteriati</taxon>
        <taxon>Methanobacteriota</taxon>
        <taxon>Stenosarchaea group</taxon>
        <taxon>Methanomicrobia</taxon>
        <taxon>Methanosarcinales</taxon>
        <taxon>Methanosarcinaceae</taxon>
        <taxon>Methanosarcina</taxon>
    </lineage>
</organism>
<comment type="caution">
    <text evidence="1">The sequence shown here is derived from an EMBL/GenBank/DDBJ whole genome shotgun (WGS) entry which is preliminary data.</text>
</comment>
<dbReference type="GeneID" id="53687511"/>
<dbReference type="AlphaFoldDB" id="A0A7K4ARW9"/>
<evidence type="ECO:0000313" key="1">
    <source>
        <dbReference type="EMBL" id="NLK31461.1"/>
    </source>
</evidence>
<proteinExistence type="predicted"/>
<gene>
    <name evidence="1" type="ORF">GX302_01070</name>
</gene>
<name>A0A7K4ARW9_9EURY</name>